<sequence>MTTYKPLRKIELLAPARNSDIAIEAIKHGADAVYMGADAFGARAAAGNSVEDIAKVVNFAHSFLAKVYVTVNTIIYNDELHRVENLIKDLYRIGVDAVIVQDMAVLRLDLPPIALHASTQCDTRTPEKARFLQDVGFSQIVLPREMSLDEIRAVHEAVDVPLESFVHGALCVSYSGDCQASYSLKGRSANRGECAQICRLPFDLYDGAGNCRRRGQHLLSLRDLNLSDRIESMLDAGVSSFKIEGRLKDASYVKNVVAYYHRKLNEVIASSGGKYVRSSVGEVRHSFAPQLDKSFNRGFTRYFIDGANSRLSIASIYTPKSQGERVGVVKAVKPGCLIASLDCALSNGDGLGYFDSRNSFVGFRLNRAEGERLFPASKVDVTPGTVLYRNSDKAFDDVLSRDSATRSIGVTMALSRSSRGIVLKVDDERGNGVAVTLDMDEMQPANTPQEAARRNALGKLGGTIYVLKGLDDLLGDLFVPVSKLAELRRRAISMLDSANRIRYEVDRRRDEIPDAKFPGNGVLSYHDNVANDKARDFYEQHGAKLGEQALEVGKSKPGRRVVMTTRYCLRRELGCCLRDNGESRMPSPLTLRNGGSCLELEFDCRQCIMRVINVGVNKKFS</sequence>
<dbReference type="EMBL" id="CP039393">
    <property type="protein sequence ID" value="QCD34850.1"/>
    <property type="molecule type" value="Genomic_DNA"/>
</dbReference>
<dbReference type="OrthoDB" id="9807498at2"/>
<dbReference type="InterPro" id="IPR020988">
    <property type="entry name" value="Pept_U32_collagenase"/>
</dbReference>
<dbReference type="Proteomes" id="UP000297031">
    <property type="component" value="Chromosome"/>
</dbReference>
<dbReference type="AlphaFoldDB" id="A0A4P7VBZ8"/>
<dbReference type="Pfam" id="PF01136">
    <property type="entry name" value="Peptidase_U32"/>
    <property type="match status" value="1"/>
</dbReference>
<evidence type="ECO:0000313" key="2">
    <source>
        <dbReference type="EMBL" id="QCD34850.1"/>
    </source>
</evidence>
<organism evidence="2 3">
    <name type="scientific">Muribaculum gordoncarteri</name>
    <dbReference type="NCBI Taxonomy" id="2530390"/>
    <lineage>
        <taxon>Bacteria</taxon>
        <taxon>Pseudomonadati</taxon>
        <taxon>Bacteroidota</taxon>
        <taxon>Bacteroidia</taxon>
        <taxon>Bacteroidales</taxon>
        <taxon>Muribaculaceae</taxon>
        <taxon>Muribaculum</taxon>
    </lineage>
</organism>
<dbReference type="InterPro" id="IPR011060">
    <property type="entry name" value="RibuloseP-bd_barrel"/>
</dbReference>
<keyword evidence="3" id="KW-1185">Reference proteome</keyword>
<proteinExistence type="predicted"/>
<dbReference type="PANTHER" id="PTHR30217">
    <property type="entry name" value="PEPTIDASE U32 FAMILY"/>
    <property type="match status" value="1"/>
</dbReference>
<dbReference type="KEGG" id="mgod:E7746_02620"/>
<reference evidence="2 3" key="1">
    <citation type="submission" date="2019-02" db="EMBL/GenBank/DDBJ databases">
        <title>Isolation and identification of novel species under the genus Muribaculum.</title>
        <authorList>
            <person name="Miyake S."/>
            <person name="Ding Y."/>
            <person name="Low A."/>
            <person name="Soh M."/>
            <person name="Seedorf H."/>
        </authorList>
    </citation>
    <scope>NUCLEOTIDE SEQUENCE [LARGE SCALE GENOMIC DNA]</scope>
    <source>
        <strain evidence="2 3">TLL-A4</strain>
    </source>
</reference>
<dbReference type="InterPro" id="IPR051454">
    <property type="entry name" value="RNA/ubiquinone_mod_enzymes"/>
</dbReference>
<name>A0A4P7VBZ8_9BACT</name>
<dbReference type="PANTHER" id="PTHR30217:SF10">
    <property type="entry name" value="23S RRNA 5-HYDROXYCYTIDINE C2501 SYNTHASE"/>
    <property type="match status" value="1"/>
</dbReference>
<dbReference type="SUPFAM" id="SSF51366">
    <property type="entry name" value="Ribulose-phoshate binding barrel"/>
    <property type="match status" value="1"/>
</dbReference>
<evidence type="ECO:0000313" key="3">
    <source>
        <dbReference type="Proteomes" id="UP000297031"/>
    </source>
</evidence>
<dbReference type="Pfam" id="PF12392">
    <property type="entry name" value="DUF3656"/>
    <property type="match status" value="1"/>
</dbReference>
<accession>A0A4P7VBZ8</accession>
<protein>
    <submittedName>
        <fullName evidence="2">U32 family peptidase</fullName>
    </submittedName>
</protein>
<evidence type="ECO:0000259" key="1">
    <source>
        <dbReference type="Pfam" id="PF12392"/>
    </source>
</evidence>
<dbReference type="InterPro" id="IPR001539">
    <property type="entry name" value="Peptidase_U32"/>
</dbReference>
<dbReference type="RefSeq" id="WP_136409741.1">
    <property type="nucleotide sequence ID" value="NZ_CP039393.1"/>
</dbReference>
<feature type="domain" description="Peptidase U32 collagenase" evidence="1">
    <location>
        <begin position="387"/>
        <end position="497"/>
    </location>
</feature>
<gene>
    <name evidence="2" type="ORF">E7746_02620</name>
</gene>